<accession>A0A8R1UV44</accession>
<proteinExistence type="predicted"/>
<evidence type="ECO:0000313" key="2">
    <source>
        <dbReference type="Proteomes" id="UP000005239"/>
    </source>
</evidence>
<dbReference type="Proteomes" id="UP000005239">
    <property type="component" value="Unassembled WGS sequence"/>
</dbReference>
<reference evidence="1" key="2">
    <citation type="submission" date="2022-06" db="UniProtKB">
        <authorList>
            <consortium name="EnsemblMetazoa"/>
        </authorList>
    </citation>
    <scope>IDENTIFICATION</scope>
    <source>
        <strain evidence="1">PS312</strain>
    </source>
</reference>
<reference evidence="2" key="1">
    <citation type="journal article" date="2008" name="Nat. Genet.">
        <title>The Pristionchus pacificus genome provides a unique perspective on nematode lifestyle and parasitism.</title>
        <authorList>
            <person name="Dieterich C."/>
            <person name="Clifton S.W."/>
            <person name="Schuster L.N."/>
            <person name="Chinwalla A."/>
            <person name="Delehaunty K."/>
            <person name="Dinkelacker I."/>
            <person name="Fulton L."/>
            <person name="Fulton R."/>
            <person name="Godfrey J."/>
            <person name="Minx P."/>
            <person name="Mitreva M."/>
            <person name="Roeseler W."/>
            <person name="Tian H."/>
            <person name="Witte H."/>
            <person name="Yang S.P."/>
            <person name="Wilson R.K."/>
            <person name="Sommer R.J."/>
        </authorList>
    </citation>
    <scope>NUCLEOTIDE SEQUENCE [LARGE SCALE GENOMIC DNA]</scope>
    <source>
        <strain evidence="2">PS312</strain>
    </source>
</reference>
<dbReference type="EnsemblMetazoa" id="PPA41271.1">
    <property type="protein sequence ID" value="PPA41271.1"/>
    <property type="gene ID" value="WBGene00279640"/>
</dbReference>
<organism evidence="1 2">
    <name type="scientific">Pristionchus pacificus</name>
    <name type="common">Parasitic nematode worm</name>
    <dbReference type="NCBI Taxonomy" id="54126"/>
    <lineage>
        <taxon>Eukaryota</taxon>
        <taxon>Metazoa</taxon>
        <taxon>Ecdysozoa</taxon>
        <taxon>Nematoda</taxon>
        <taxon>Chromadorea</taxon>
        <taxon>Rhabditida</taxon>
        <taxon>Rhabditina</taxon>
        <taxon>Diplogasteromorpha</taxon>
        <taxon>Diplogasteroidea</taxon>
        <taxon>Neodiplogasteridae</taxon>
        <taxon>Pristionchus</taxon>
    </lineage>
</organism>
<sequence>VDGIGAERGARGAVRDAGQRVEKVDACGCNRLGSTRAWIGVAFFIVLFSYNYATGTLLADSVRTMLFFNVLCGKTPRVRMNDSLQGPNTPKYIFRQVWKNRMKSP</sequence>
<gene>
    <name evidence="1" type="primary">WBGene00279640</name>
</gene>
<protein>
    <submittedName>
        <fullName evidence="1">Uncharacterized protein</fullName>
    </submittedName>
</protein>
<keyword evidence="2" id="KW-1185">Reference proteome</keyword>
<evidence type="ECO:0000313" key="1">
    <source>
        <dbReference type="EnsemblMetazoa" id="PPA41271.1"/>
    </source>
</evidence>
<accession>A0A2A6CLD1</accession>
<dbReference type="AlphaFoldDB" id="A0A2A6CLD1"/>
<name>A0A2A6CLD1_PRIPA</name>